<protein>
    <recommendedName>
        <fullName evidence="5">Polyamine aminopropyltransferase</fullName>
    </recommendedName>
    <alternativeName>
        <fullName evidence="5">Putrescine aminopropyltransferase</fullName>
        <shortName evidence="5">PAPT</shortName>
    </alternativeName>
    <alternativeName>
        <fullName evidence="5">Spermidine synthase</fullName>
        <shortName evidence="5">SPDS</shortName>
        <shortName evidence="5">SPDSY</shortName>
        <ecNumber evidence="5">2.5.1.16</ecNumber>
    </alternativeName>
</protein>
<comment type="caution">
    <text evidence="5">Lacks conserved residue(s) required for the propagation of feature annotation.</text>
</comment>
<dbReference type="PANTHER" id="PTHR43317">
    <property type="entry name" value="THERMOSPERMINE SYNTHASE ACAULIS5"/>
    <property type="match status" value="1"/>
</dbReference>
<evidence type="ECO:0000313" key="9">
    <source>
        <dbReference type="Proteomes" id="UP001385892"/>
    </source>
</evidence>
<evidence type="ECO:0000256" key="6">
    <source>
        <dbReference type="PROSITE-ProRule" id="PRU00354"/>
    </source>
</evidence>
<dbReference type="Pfam" id="PF01564">
    <property type="entry name" value="Spermine_synth"/>
    <property type="match status" value="1"/>
</dbReference>
<dbReference type="SUPFAM" id="SSF53335">
    <property type="entry name" value="S-adenosyl-L-methionine-dependent methyltransferases"/>
    <property type="match status" value="1"/>
</dbReference>
<evidence type="ECO:0000259" key="7">
    <source>
        <dbReference type="PROSITE" id="PS51006"/>
    </source>
</evidence>
<name>A0ABU8WCR8_9BURK</name>
<feature type="binding site" evidence="5">
    <location>
        <position position="305"/>
    </location>
    <ligand>
        <name>spermidine</name>
        <dbReference type="ChEBI" id="CHEBI:57834"/>
    </ligand>
</feature>
<comment type="caution">
    <text evidence="8">The sequence shown here is derived from an EMBL/GenBank/DDBJ whole genome shotgun (WGS) entry which is preliminary data.</text>
</comment>
<keyword evidence="5" id="KW-1003">Cell membrane</keyword>
<feature type="transmembrane region" description="Helical" evidence="5">
    <location>
        <begin position="21"/>
        <end position="45"/>
    </location>
</feature>
<dbReference type="InterPro" id="IPR030374">
    <property type="entry name" value="PABS"/>
</dbReference>
<keyword evidence="9" id="KW-1185">Reference proteome</keyword>
<dbReference type="InterPro" id="IPR001045">
    <property type="entry name" value="Spermi_synthase"/>
</dbReference>
<evidence type="ECO:0000256" key="2">
    <source>
        <dbReference type="ARBA" id="ARBA00022679"/>
    </source>
</evidence>
<evidence type="ECO:0000313" key="8">
    <source>
        <dbReference type="EMBL" id="MEJ8845291.1"/>
    </source>
</evidence>
<evidence type="ECO:0000256" key="3">
    <source>
        <dbReference type="ARBA" id="ARBA00023066"/>
    </source>
</evidence>
<feature type="transmembrane region" description="Helical" evidence="5">
    <location>
        <begin position="51"/>
        <end position="71"/>
    </location>
</feature>
<dbReference type="GO" id="GO:0004766">
    <property type="term" value="F:spermidine synthase activity"/>
    <property type="evidence" value="ECO:0007669"/>
    <property type="project" value="UniProtKB-EC"/>
</dbReference>
<keyword evidence="4 5" id="KW-0620">Polyamine biosynthesis</keyword>
<dbReference type="EMBL" id="JBBKZT010000001">
    <property type="protein sequence ID" value="MEJ8845291.1"/>
    <property type="molecule type" value="Genomic_DNA"/>
</dbReference>
<feature type="binding site" evidence="5">
    <location>
        <begin position="359"/>
        <end position="360"/>
    </location>
    <ligand>
        <name>S-methyl-5'-thioadenosine</name>
        <dbReference type="ChEBI" id="CHEBI:17509"/>
    </ligand>
</feature>
<gene>
    <name evidence="5" type="primary">speE</name>
    <name evidence="8" type="ORF">WKW82_01440</name>
</gene>
<evidence type="ECO:0000256" key="5">
    <source>
        <dbReference type="HAMAP-Rule" id="MF_00198"/>
    </source>
</evidence>
<dbReference type="NCBIfam" id="NF002956">
    <property type="entry name" value="PRK03612.1"/>
    <property type="match status" value="1"/>
</dbReference>
<dbReference type="EC" id="2.5.1.16" evidence="5"/>
<dbReference type="Proteomes" id="UP001385892">
    <property type="component" value="Unassembled WGS sequence"/>
</dbReference>
<reference evidence="8 9" key="1">
    <citation type="submission" date="2024-03" db="EMBL/GenBank/DDBJ databases">
        <title>Novel species of the genus Variovorax.</title>
        <authorList>
            <person name="Liu Q."/>
            <person name="Xin Y.-H."/>
        </authorList>
    </citation>
    <scope>NUCLEOTIDE SEQUENCE [LARGE SCALE GENOMIC DNA]</scope>
    <source>
        <strain evidence="8 9">KACC 18900</strain>
    </source>
</reference>
<feature type="binding site" evidence="5">
    <location>
        <position position="281"/>
    </location>
    <ligand>
        <name>spermidine</name>
        <dbReference type="ChEBI" id="CHEBI:57834"/>
    </ligand>
</feature>
<feature type="transmembrane region" description="Helical" evidence="5">
    <location>
        <begin position="147"/>
        <end position="170"/>
    </location>
</feature>
<dbReference type="HAMAP" id="MF_00198">
    <property type="entry name" value="Spermidine_synth"/>
    <property type="match status" value="1"/>
</dbReference>
<feature type="transmembrane region" description="Helical" evidence="5">
    <location>
        <begin position="83"/>
        <end position="108"/>
    </location>
</feature>
<dbReference type="RefSeq" id="WP_340340466.1">
    <property type="nucleotide sequence ID" value="NZ_JBBKZT010000001.1"/>
</dbReference>
<comment type="subcellular location">
    <subcellularLocation>
        <location evidence="5">Cell membrane</location>
        <topology evidence="5">Multi-pass membrane protein</topology>
    </subcellularLocation>
</comment>
<evidence type="ECO:0000256" key="4">
    <source>
        <dbReference type="ARBA" id="ARBA00023115"/>
    </source>
</evidence>
<keyword evidence="3 5" id="KW-0745">Spermidine biosynthesis</keyword>
<dbReference type="InterPro" id="IPR030373">
    <property type="entry name" value="PABS_CS"/>
</dbReference>
<feature type="transmembrane region" description="Helical" evidence="5">
    <location>
        <begin position="176"/>
        <end position="198"/>
    </location>
</feature>
<dbReference type="PROSITE" id="PS51006">
    <property type="entry name" value="PABS_2"/>
    <property type="match status" value="1"/>
</dbReference>
<dbReference type="PROSITE" id="PS01330">
    <property type="entry name" value="PABS_1"/>
    <property type="match status" value="1"/>
</dbReference>
<keyword evidence="5" id="KW-1133">Transmembrane helix</keyword>
<feature type="binding site" evidence="5">
    <location>
        <position position="325"/>
    </location>
    <ligand>
        <name>S-methyl-5'-thioadenosine</name>
        <dbReference type="ChEBI" id="CHEBI:17509"/>
    </ligand>
</feature>
<accession>A0ABU8WCR8</accession>
<evidence type="ECO:0000256" key="1">
    <source>
        <dbReference type="ARBA" id="ARBA00007867"/>
    </source>
</evidence>
<comment type="similarity">
    <text evidence="1 5">Belongs to the spermidine/spermine synthase family.</text>
</comment>
<comment type="pathway">
    <text evidence="5">Amine and polyamine biosynthesis; spermidine biosynthesis; spermidine from putrescine: step 1/1.</text>
</comment>
<keyword evidence="5" id="KW-0472">Membrane</keyword>
<feature type="transmembrane region" description="Helical" evidence="5">
    <location>
        <begin position="114"/>
        <end position="135"/>
    </location>
</feature>
<feature type="transmembrane region" description="Helical" evidence="5">
    <location>
        <begin position="205"/>
        <end position="226"/>
    </location>
</feature>
<keyword evidence="5" id="KW-0812">Transmembrane</keyword>
<feature type="binding site" evidence="5">
    <location>
        <position position="251"/>
    </location>
    <ligand>
        <name>S-methyl-5'-thioadenosine</name>
        <dbReference type="ChEBI" id="CHEBI:17509"/>
    </ligand>
</feature>
<comment type="function">
    <text evidence="5">Catalyzes the irreversible transfer of a propylamine group from the amino donor S-adenosylmethioninamine (decarboxy-AdoMet) to putrescine (1,4-diaminobutane) to yield spermidine.</text>
</comment>
<organism evidence="8 9">
    <name type="scientific">Variovorax rhizosphaerae</name>
    <dbReference type="NCBI Taxonomy" id="1836200"/>
    <lineage>
        <taxon>Bacteria</taxon>
        <taxon>Pseudomonadati</taxon>
        <taxon>Pseudomonadota</taxon>
        <taxon>Betaproteobacteria</taxon>
        <taxon>Burkholderiales</taxon>
        <taxon>Comamonadaceae</taxon>
        <taxon>Variovorax</taxon>
    </lineage>
</organism>
<sequence>MSAVLSPARATAGARPVEVALLASVFVIAACGLVYELTAAALSSYLLGDSVLQFSTVIGTYLFAMGVGSWLSRYFERQLPAHFLRIELLVALIGGALPAVLFIANAWVPGAFRLLLYGLVMVVGTLVGLEIPLVMRILKRDVALKDLVSQVLTFDYLGALAVSIAFPLLLVPQLGMIRTGLLFGFMNAAVAVWALWLFRHELRRVGSHAVACALTLGVIGAAFVGADQITTVAEDKFYQDRIVFSASSPYQRIVVTRGQLGHRLFLNGNLQFAERDEYRYHEALVHPAMAAQGAPKRVAVLGGGDGMAVREILKYPSVEQVTLVELDPNMTKLFAEHETLAALNGGSLKSPKLRIVNTDAFRWLQQAGESSVPSGGGESRKAARAADDDLFDVIVVDFPDPTNFAIGKLYTNAFYALLDKRLSASGYAVIQTTSPLVARHSFWTVATTIESVGLTATPYHAHVPSFGEWGFIIASRRPWRLPDALPASLQFLTPATLPLMFDFPKDMGRVPAEVNRLSNQILVTTYEREWGKVVGH</sequence>
<comment type="subunit">
    <text evidence="5">Homodimer or homotetramer.</text>
</comment>
<dbReference type="PANTHER" id="PTHR43317:SF1">
    <property type="entry name" value="THERMOSPERMINE SYNTHASE ACAULIS5"/>
    <property type="match status" value="1"/>
</dbReference>
<dbReference type="InterPro" id="IPR029063">
    <property type="entry name" value="SAM-dependent_MTases_sf"/>
</dbReference>
<feature type="active site" description="Proton acceptor" evidence="5 6">
    <location>
        <position position="397"/>
    </location>
</feature>
<keyword evidence="2 5" id="KW-0808">Transferase</keyword>
<comment type="catalytic activity">
    <reaction evidence="5">
        <text>S-adenosyl 3-(methylsulfanyl)propylamine + putrescine = S-methyl-5'-thioadenosine + spermidine + H(+)</text>
        <dbReference type="Rhea" id="RHEA:12721"/>
        <dbReference type="ChEBI" id="CHEBI:15378"/>
        <dbReference type="ChEBI" id="CHEBI:17509"/>
        <dbReference type="ChEBI" id="CHEBI:57443"/>
        <dbReference type="ChEBI" id="CHEBI:57834"/>
        <dbReference type="ChEBI" id="CHEBI:326268"/>
        <dbReference type="EC" id="2.5.1.16"/>
    </reaction>
</comment>
<proteinExistence type="inferred from homology"/>
<feature type="domain" description="PABS" evidence="7">
    <location>
        <begin position="221"/>
        <end position="476"/>
    </location>
</feature>
<dbReference type="Gene3D" id="3.40.50.150">
    <property type="entry name" value="Vaccinia Virus protein VP39"/>
    <property type="match status" value="1"/>
</dbReference>